<reference evidence="4" key="1">
    <citation type="journal article" date="2012" name="Science">
        <title>The Paleozoic origin of enzymatic lignin decomposition reconstructed from 31 fungal genomes.</title>
        <authorList>
            <person name="Floudas D."/>
            <person name="Binder M."/>
            <person name="Riley R."/>
            <person name="Barry K."/>
            <person name="Blanchette R.A."/>
            <person name="Henrissat B."/>
            <person name="Martinez A.T."/>
            <person name="Otillar R."/>
            <person name="Spatafora J.W."/>
            <person name="Yadav J.S."/>
            <person name="Aerts A."/>
            <person name="Benoit I."/>
            <person name="Boyd A."/>
            <person name="Carlson A."/>
            <person name="Copeland A."/>
            <person name="Coutinho P.M."/>
            <person name="de Vries R.P."/>
            <person name="Ferreira P."/>
            <person name="Findley K."/>
            <person name="Foster B."/>
            <person name="Gaskell J."/>
            <person name="Glotzer D."/>
            <person name="Gorecki P."/>
            <person name="Heitman J."/>
            <person name="Hesse C."/>
            <person name="Hori C."/>
            <person name="Igarashi K."/>
            <person name="Jurgens J.A."/>
            <person name="Kallen N."/>
            <person name="Kersten P."/>
            <person name="Kohler A."/>
            <person name="Kuees U."/>
            <person name="Kumar T.K.A."/>
            <person name="Kuo A."/>
            <person name="LaButti K."/>
            <person name="Larrondo L.F."/>
            <person name="Lindquist E."/>
            <person name="Ling A."/>
            <person name="Lombard V."/>
            <person name="Lucas S."/>
            <person name="Lundell T."/>
            <person name="Martin R."/>
            <person name="McLaughlin D.J."/>
            <person name="Morgenstern I."/>
            <person name="Morin E."/>
            <person name="Murat C."/>
            <person name="Nagy L.G."/>
            <person name="Nolan M."/>
            <person name="Ohm R.A."/>
            <person name="Patyshakuliyeva A."/>
            <person name="Rokas A."/>
            <person name="Ruiz-Duenas F.J."/>
            <person name="Sabat G."/>
            <person name="Salamov A."/>
            <person name="Samejima M."/>
            <person name="Schmutz J."/>
            <person name="Slot J.C."/>
            <person name="St John F."/>
            <person name="Stenlid J."/>
            <person name="Sun H."/>
            <person name="Sun S."/>
            <person name="Syed K."/>
            <person name="Tsang A."/>
            <person name="Wiebenga A."/>
            <person name="Young D."/>
            <person name="Pisabarro A."/>
            <person name="Eastwood D.C."/>
            <person name="Martin F."/>
            <person name="Cullen D."/>
            <person name="Grigoriev I.V."/>
            <person name="Hibbett D.S."/>
        </authorList>
    </citation>
    <scope>NUCLEOTIDE SEQUENCE [LARGE SCALE GENOMIC DNA]</scope>
    <source>
        <strain evidence="4">RWD-64-598 SS2</strain>
    </source>
</reference>
<dbReference type="EMBL" id="JH711577">
    <property type="protein sequence ID" value="EIW81792.1"/>
    <property type="molecule type" value="Genomic_DNA"/>
</dbReference>
<dbReference type="GeneID" id="19205163"/>
<dbReference type="Pfam" id="PF12697">
    <property type="entry name" value="Abhydrolase_6"/>
    <property type="match status" value="1"/>
</dbReference>
<dbReference type="InterPro" id="IPR029058">
    <property type="entry name" value="AB_hydrolase_fold"/>
</dbReference>
<sequence>MPANDTALNPHGSEYSIPVFDVDEAARTFTSAPATTTSHPQPRIDVKTFICPPDHVYPLHIIAKRYTFPRPPPSTEEENEEEGLTLLVLHSTSFHKETWEPTLRELAGVIFRNRQGDSQHDSEYKKGGEGRRDVKADAKAKRERGRLWVDTAWVVECPNHGESAVLNRSIVRGAPFFGNWNLGCEKYAQAVHRFIRLAPRSAGMDFWRRGIKLVGLGHSLGGVAVSTLSNLHPLLPLRTLILVEPLLSPGPDGNKNIEALRKDLIAVASKRKNRWPSRADASAYFERLHARIRKSKQKAQNSAGDTKDPSSHRLGGCAWDSDVVGAFVKYGVCESEDKAGGVELACTREEEVNMYSERDGATKAVGDLDVTCGRLPVHVVFGEAGDYVPKNVQDALVDPRSGRRFESVIEMGGVGHLIPQQSPRALASALAGILVREWDSNGWSWERSAAAMTALGKRERAKL</sequence>
<dbReference type="RefSeq" id="XP_007767671.1">
    <property type="nucleotide sequence ID" value="XM_007769481.1"/>
</dbReference>
<evidence type="ECO:0000313" key="3">
    <source>
        <dbReference type="EMBL" id="EIW81792.1"/>
    </source>
</evidence>
<accession>A0A5M3MRL3</accession>
<evidence type="ECO:0000256" key="1">
    <source>
        <dbReference type="SAM" id="MobiDB-lite"/>
    </source>
</evidence>
<protein>
    <recommendedName>
        <fullName evidence="2">AB hydrolase-1 domain-containing protein</fullName>
    </recommendedName>
</protein>
<dbReference type="OrthoDB" id="94039at2759"/>
<dbReference type="Proteomes" id="UP000053558">
    <property type="component" value="Unassembled WGS sequence"/>
</dbReference>
<comment type="caution">
    <text evidence="3">The sequence shown here is derived from an EMBL/GenBank/DDBJ whole genome shotgun (WGS) entry which is preliminary data.</text>
</comment>
<feature type="domain" description="AB hydrolase-1" evidence="2">
    <location>
        <begin position="151"/>
        <end position="428"/>
    </location>
</feature>
<feature type="region of interest" description="Disordered" evidence="1">
    <location>
        <begin position="294"/>
        <end position="313"/>
    </location>
</feature>
<dbReference type="AlphaFoldDB" id="A0A5M3MRL3"/>
<proteinExistence type="predicted"/>
<keyword evidence="4" id="KW-1185">Reference proteome</keyword>
<dbReference type="SUPFAM" id="SSF53474">
    <property type="entry name" value="alpha/beta-Hydrolases"/>
    <property type="match status" value="1"/>
</dbReference>
<dbReference type="OMA" id="LIIVEPM"/>
<organism evidence="3 4">
    <name type="scientific">Coniophora puteana (strain RWD-64-598)</name>
    <name type="common">Brown rot fungus</name>
    <dbReference type="NCBI Taxonomy" id="741705"/>
    <lineage>
        <taxon>Eukaryota</taxon>
        <taxon>Fungi</taxon>
        <taxon>Dikarya</taxon>
        <taxon>Basidiomycota</taxon>
        <taxon>Agaricomycotina</taxon>
        <taxon>Agaricomycetes</taxon>
        <taxon>Agaricomycetidae</taxon>
        <taxon>Boletales</taxon>
        <taxon>Coniophorineae</taxon>
        <taxon>Coniophoraceae</taxon>
        <taxon>Coniophora</taxon>
    </lineage>
</organism>
<gene>
    <name evidence="3" type="ORF">CONPUDRAFT_164564</name>
</gene>
<dbReference type="KEGG" id="cput:CONPUDRAFT_164564"/>
<feature type="region of interest" description="Disordered" evidence="1">
    <location>
        <begin position="117"/>
        <end position="137"/>
    </location>
</feature>
<dbReference type="InterPro" id="IPR000073">
    <property type="entry name" value="AB_hydrolase_1"/>
</dbReference>
<name>A0A5M3MRL3_CONPW</name>
<evidence type="ECO:0000313" key="4">
    <source>
        <dbReference type="Proteomes" id="UP000053558"/>
    </source>
</evidence>
<dbReference type="Gene3D" id="3.40.50.1820">
    <property type="entry name" value="alpha/beta hydrolase"/>
    <property type="match status" value="1"/>
</dbReference>
<evidence type="ECO:0000259" key="2">
    <source>
        <dbReference type="Pfam" id="PF12697"/>
    </source>
</evidence>